<dbReference type="Proteomes" id="UP000315700">
    <property type="component" value="Chromosome"/>
</dbReference>
<dbReference type="KEGG" id="ccos:Pan44_21320"/>
<evidence type="ECO:0000313" key="3">
    <source>
        <dbReference type="Proteomes" id="UP000315700"/>
    </source>
</evidence>
<proteinExistence type="predicted"/>
<dbReference type="Pfam" id="PF01740">
    <property type="entry name" value="STAS"/>
    <property type="match status" value="1"/>
</dbReference>
<dbReference type="RefSeq" id="WP_145029875.1">
    <property type="nucleotide sequence ID" value="NZ_CP036271.1"/>
</dbReference>
<dbReference type="EMBL" id="CP036271">
    <property type="protein sequence ID" value="QDT54105.1"/>
    <property type="molecule type" value="Genomic_DNA"/>
</dbReference>
<keyword evidence="3" id="KW-1185">Reference proteome</keyword>
<feature type="domain" description="STAS" evidence="1">
    <location>
        <begin position="27"/>
        <end position="104"/>
    </location>
</feature>
<name>A0A517SDC3_9PLAN</name>
<dbReference type="Gene3D" id="3.30.750.24">
    <property type="entry name" value="STAS domain"/>
    <property type="match status" value="1"/>
</dbReference>
<evidence type="ECO:0000259" key="1">
    <source>
        <dbReference type="Pfam" id="PF01740"/>
    </source>
</evidence>
<dbReference type="CDD" id="cd07043">
    <property type="entry name" value="STAS_anti-anti-sigma_factors"/>
    <property type="match status" value="1"/>
</dbReference>
<dbReference type="InterPro" id="IPR036513">
    <property type="entry name" value="STAS_dom_sf"/>
</dbReference>
<evidence type="ECO:0000313" key="2">
    <source>
        <dbReference type="EMBL" id="QDT54105.1"/>
    </source>
</evidence>
<dbReference type="InterPro" id="IPR002645">
    <property type="entry name" value="STAS_dom"/>
</dbReference>
<gene>
    <name evidence="2" type="ORF">Pan44_21320</name>
</gene>
<accession>A0A517SDC3</accession>
<protein>
    <recommendedName>
        <fullName evidence="1">STAS domain-containing protein</fullName>
    </recommendedName>
</protein>
<dbReference type="OrthoDB" id="213402at2"/>
<organism evidence="2 3">
    <name type="scientific">Caulifigura coniformis</name>
    <dbReference type="NCBI Taxonomy" id="2527983"/>
    <lineage>
        <taxon>Bacteria</taxon>
        <taxon>Pseudomonadati</taxon>
        <taxon>Planctomycetota</taxon>
        <taxon>Planctomycetia</taxon>
        <taxon>Planctomycetales</taxon>
        <taxon>Planctomycetaceae</taxon>
        <taxon>Caulifigura</taxon>
    </lineage>
</organism>
<reference evidence="2 3" key="1">
    <citation type="submission" date="2019-02" db="EMBL/GenBank/DDBJ databases">
        <title>Deep-cultivation of Planctomycetes and their phenomic and genomic characterization uncovers novel biology.</title>
        <authorList>
            <person name="Wiegand S."/>
            <person name="Jogler M."/>
            <person name="Boedeker C."/>
            <person name="Pinto D."/>
            <person name="Vollmers J."/>
            <person name="Rivas-Marin E."/>
            <person name="Kohn T."/>
            <person name="Peeters S.H."/>
            <person name="Heuer A."/>
            <person name="Rast P."/>
            <person name="Oberbeckmann S."/>
            <person name="Bunk B."/>
            <person name="Jeske O."/>
            <person name="Meyerdierks A."/>
            <person name="Storesund J.E."/>
            <person name="Kallscheuer N."/>
            <person name="Luecker S."/>
            <person name="Lage O.M."/>
            <person name="Pohl T."/>
            <person name="Merkel B.J."/>
            <person name="Hornburger P."/>
            <person name="Mueller R.-W."/>
            <person name="Bruemmer F."/>
            <person name="Labrenz M."/>
            <person name="Spormann A.M."/>
            <person name="Op den Camp H."/>
            <person name="Overmann J."/>
            <person name="Amann R."/>
            <person name="Jetten M.S.M."/>
            <person name="Mascher T."/>
            <person name="Medema M.H."/>
            <person name="Devos D.P."/>
            <person name="Kaster A.-K."/>
            <person name="Ovreas L."/>
            <person name="Rohde M."/>
            <person name="Galperin M.Y."/>
            <person name="Jogler C."/>
        </authorList>
    </citation>
    <scope>NUCLEOTIDE SEQUENCE [LARGE SCALE GENOMIC DNA]</scope>
    <source>
        <strain evidence="2 3">Pan44</strain>
    </source>
</reference>
<dbReference type="InParanoid" id="A0A517SDC3"/>
<dbReference type="AlphaFoldDB" id="A0A517SDC3"/>
<dbReference type="SUPFAM" id="SSF52091">
    <property type="entry name" value="SpoIIaa-like"/>
    <property type="match status" value="1"/>
</dbReference>
<sequence>MPTSDAILDVYDAGPTTVVGFGNRDVLDDINLALCREELVKLLQSAKAKTLGFDLTGVRLIPSGFLGLMASVRGLGVNVHLYNPSPDVREVLETTNLNRLMPIHEIDFSARRNDQA</sequence>